<evidence type="ECO:0000256" key="5">
    <source>
        <dbReference type="SAM" id="Phobius"/>
    </source>
</evidence>
<keyword evidence="5" id="KW-1133">Transmembrane helix</keyword>
<keyword evidence="9" id="KW-1185">Reference proteome</keyword>
<evidence type="ECO:0000313" key="9">
    <source>
        <dbReference type="Proteomes" id="UP000014227"/>
    </source>
</evidence>
<evidence type="ECO:0000256" key="4">
    <source>
        <dbReference type="SAM" id="MobiDB-lite"/>
    </source>
</evidence>
<dbReference type="Pfam" id="PF25990">
    <property type="entry name" value="Beta-barrel_YknX"/>
    <property type="match status" value="1"/>
</dbReference>
<dbReference type="Gene3D" id="2.40.50.100">
    <property type="match status" value="1"/>
</dbReference>
<dbReference type="InterPro" id="IPR058636">
    <property type="entry name" value="Beta-barrel_YknX"/>
</dbReference>
<comment type="subcellular location">
    <subcellularLocation>
        <location evidence="1">Cell envelope</location>
    </subcellularLocation>
</comment>
<evidence type="ECO:0000256" key="2">
    <source>
        <dbReference type="ARBA" id="ARBA00023054"/>
    </source>
</evidence>
<dbReference type="Gene3D" id="2.40.30.170">
    <property type="match status" value="1"/>
</dbReference>
<evidence type="ECO:0000256" key="3">
    <source>
        <dbReference type="SAM" id="Coils"/>
    </source>
</evidence>
<feature type="domain" description="YknX-like beta-barrel" evidence="7">
    <location>
        <begin position="418"/>
        <end position="492"/>
    </location>
</feature>
<dbReference type="RefSeq" id="WP_016483997.1">
    <property type="nucleotide sequence ID" value="NC_021487.1"/>
</dbReference>
<keyword evidence="2 3" id="KW-0175">Coiled coil</keyword>
<dbReference type="HOGENOM" id="CLU_460575_0_0_0"/>
<accession>S0EXS1</accession>
<dbReference type="KEGG" id="ccz:CCALI_02699"/>
<evidence type="ECO:0000256" key="1">
    <source>
        <dbReference type="ARBA" id="ARBA00004196"/>
    </source>
</evidence>
<dbReference type="GO" id="GO:0030313">
    <property type="term" value="C:cell envelope"/>
    <property type="evidence" value="ECO:0007669"/>
    <property type="project" value="UniProtKB-SubCell"/>
</dbReference>
<keyword evidence="5" id="KW-0812">Transmembrane</keyword>
<sequence length="592" mass="62861">MESVSNPHTVALRRKTRRRLRPWPSIVTVGVLVALGWWGWSATHASKEAESPLITAKVVRGDLEETISATGSVTAQTGAEVKIGSQLTGVIKRLYTDVGQIVHKGAPIAELDLPDITAQRNEAQANLAAAEMKLEQDLSGVQMLKDQTNSAVTQAKAQLRSAEAQLASAKAAARQQEEQTRTDIQKAQAALSAAKAALSTAQATLRQTQASANLEIATAQAQLTQAQATAHDAELNLQRQKQLLQKGFVAQSAVDDAQATYTVDEAQVAAAQQNVELVRQKVTADLQTAQDQVTQAQQNLDSAKAAYDAAKAEVYQNAVKEADVRNAQAVVNQAKANLISAQANLTQNLLKQQTIVQDQDQVAAARQQVAYWNAQVNKTIIRSPITGTVLQLASQQGETLVAGLSAPTLIIVADLHRLQIDAYVDETDIGKVKLGQEADCTVDAFPHMVIKGHVSKIASGSTIMQGVVTYDVTISLDHQYPGLKPDMTANVIIHVGKLSNVLLVPAESVHLGVHGATVDVLTMKDGKQVITPHVVKVGGSDGVNTAILAGLNEGDVIVRAGTASSNRPMWGNASPFTSNNNNKQKKPSNGGA</sequence>
<dbReference type="SUPFAM" id="SSF111369">
    <property type="entry name" value="HlyD-like secretion proteins"/>
    <property type="match status" value="3"/>
</dbReference>
<dbReference type="AlphaFoldDB" id="S0EXS1"/>
<dbReference type="Proteomes" id="UP000014227">
    <property type="component" value="Chromosome I"/>
</dbReference>
<feature type="transmembrane region" description="Helical" evidence="5">
    <location>
        <begin position="20"/>
        <end position="40"/>
    </location>
</feature>
<dbReference type="STRING" id="454171.CP488_01391"/>
<feature type="region of interest" description="Disordered" evidence="4">
    <location>
        <begin position="568"/>
        <end position="592"/>
    </location>
</feature>
<feature type="coiled-coil region" evidence="3">
    <location>
        <begin position="113"/>
        <end position="243"/>
    </location>
</feature>
<reference evidence="9" key="1">
    <citation type="submission" date="2013-03" db="EMBL/GenBank/DDBJ databases">
        <title>Genome sequence of Chthonomonas calidirosea, the first sequenced genome from the Armatimonadetes phylum (formally candidate division OP10).</title>
        <authorList>
            <person name="Lee K.C.Y."/>
            <person name="Morgan X.C."/>
            <person name="Dunfield P.F."/>
            <person name="Tamas I."/>
            <person name="Houghton K.M."/>
            <person name="Vyssotski M."/>
            <person name="Ryan J.L.J."/>
            <person name="Lagutin K."/>
            <person name="McDonald I.R."/>
            <person name="Stott M.B."/>
        </authorList>
    </citation>
    <scope>NUCLEOTIDE SEQUENCE [LARGE SCALE GENOMIC DNA]</scope>
    <source>
        <strain evidence="9">DSM 23976 / ICMP 18418 / T49</strain>
    </source>
</reference>
<dbReference type="PANTHER" id="PTHR32347:SF14">
    <property type="entry name" value="EFFLUX SYSTEM COMPONENT YKNX-RELATED"/>
    <property type="match status" value="1"/>
</dbReference>
<dbReference type="PANTHER" id="PTHR32347">
    <property type="entry name" value="EFFLUX SYSTEM COMPONENT YKNX-RELATED"/>
    <property type="match status" value="1"/>
</dbReference>
<feature type="domain" description="Multidrug resistance protein MdtA-like alpha-helical hairpin" evidence="6">
    <location>
        <begin position="217"/>
        <end position="276"/>
    </location>
</feature>
<gene>
    <name evidence="8" type="ORF">CCALI_02699</name>
</gene>
<dbReference type="eggNOG" id="COG0845">
    <property type="taxonomic scope" value="Bacteria"/>
</dbReference>
<dbReference type="Gene3D" id="1.10.287.470">
    <property type="entry name" value="Helix hairpin bin"/>
    <property type="match status" value="1"/>
</dbReference>
<protein>
    <submittedName>
        <fullName evidence="8">Multidrug resistance efflux pump</fullName>
    </submittedName>
</protein>
<proteinExistence type="predicted"/>
<organism evidence="8 9">
    <name type="scientific">Chthonomonas calidirosea (strain DSM 23976 / ICMP 18418 / T49)</name>
    <dbReference type="NCBI Taxonomy" id="1303518"/>
    <lineage>
        <taxon>Bacteria</taxon>
        <taxon>Bacillati</taxon>
        <taxon>Armatimonadota</taxon>
        <taxon>Chthonomonadia</taxon>
        <taxon>Chthonomonadales</taxon>
        <taxon>Chthonomonadaceae</taxon>
        <taxon>Chthonomonas</taxon>
    </lineage>
</organism>
<dbReference type="PATRIC" id="fig|1303518.3.peg.2800"/>
<feature type="coiled-coil region" evidence="3">
    <location>
        <begin position="279"/>
        <end position="344"/>
    </location>
</feature>
<dbReference type="InterPro" id="IPR058624">
    <property type="entry name" value="MdtA-like_HH"/>
</dbReference>
<evidence type="ECO:0000259" key="6">
    <source>
        <dbReference type="Pfam" id="PF25876"/>
    </source>
</evidence>
<dbReference type="InterPro" id="IPR050465">
    <property type="entry name" value="UPF0194_transport"/>
</dbReference>
<dbReference type="OrthoDB" id="9810430at2"/>
<dbReference type="EMBL" id="HF951689">
    <property type="protein sequence ID" value="CCW36488.1"/>
    <property type="molecule type" value="Genomic_DNA"/>
</dbReference>
<dbReference type="InParanoid" id="S0EXS1"/>
<dbReference type="Pfam" id="PF25876">
    <property type="entry name" value="HH_MFP_RND"/>
    <property type="match status" value="1"/>
</dbReference>
<dbReference type="Gene3D" id="2.40.420.20">
    <property type="match status" value="1"/>
</dbReference>
<keyword evidence="5" id="KW-0472">Membrane</keyword>
<evidence type="ECO:0000313" key="8">
    <source>
        <dbReference type="EMBL" id="CCW36488.1"/>
    </source>
</evidence>
<evidence type="ECO:0000259" key="7">
    <source>
        <dbReference type="Pfam" id="PF25990"/>
    </source>
</evidence>
<name>S0EXS1_CHTCT</name>